<protein>
    <recommendedName>
        <fullName evidence="5">Scaffolding protein</fullName>
    </recommendedName>
</protein>
<evidence type="ECO:0000256" key="1">
    <source>
        <dbReference type="SAM" id="Coils"/>
    </source>
</evidence>
<keyword evidence="1" id="KW-0175">Coiled coil</keyword>
<accession>A0A7L5HK05</accession>
<dbReference type="GeneID" id="56586371"/>
<dbReference type="KEGG" id="carm:CARM_0637"/>
<reference evidence="3 4" key="1">
    <citation type="submission" date="2020-05" db="EMBL/GenBank/DDBJ databases">
        <title>Complete genome sequencing of Campylobacter and Arcobacter type strains.</title>
        <authorList>
            <person name="Miller W.G."/>
            <person name="Yee E."/>
        </authorList>
    </citation>
    <scope>NUCLEOTIDE SEQUENCE [LARGE SCALE GENOMIC DNA]</scope>
    <source>
        <strain evidence="3 4">CCUG 73571</strain>
    </source>
</reference>
<dbReference type="RefSeq" id="WP_139424921.1">
    <property type="nucleotide sequence ID" value="NZ_CBCSFY010000001.1"/>
</dbReference>
<feature type="coiled-coil region" evidence="1">
    <location>
        <begin position="47"/>
        <end position="128"/>
    </location>
</feature>
<feature type="region of interest" description="Disordered" evidence="2">
    <location>
        <begin position="170"/>
        <end position="190"/>
    </location>
</feature>
<gene>
    <name evidence="3" type="ORF">CARM_0637</name>
</gene>
<name>A0A7L5HK05_9BACT</name>
<keyword evidence="4" id="KW-1185">Reference proteome</keyword>
<evidence type="ECO:0000313" key="3">
    <source>
        <dbReference type="EMBL" id="QKF79555.1"/>
    </source>
</evidence>
<evidence type="ECO:0000256" key="2">
    <source>
        <dbReference type="SAM" id="MobiDB-lite"/>
    </source>
</evidence>
<organism evidence="3 4">
    <name type="scientific">Campylobacter armoricus</name>
    <dbReference type="NCBI Taxonomy" id="2505970"/>
    <lineage>
        <taxon>Bacteria</taxon>
        <taxon>Pseudomonadati</taxon>
        <taxon>Campylobacterota</taxon>
        <taxon>Epsilonproteobacteria</taxon>
        <taxon>Campylobacterales</taxon>
        <taxon>Campylobacteraceae</taxon>
        <taxon>Campylobacter</taxon>
    </lineage>
</organism>
<dbReference type="OrthoDB" id="5363361at2"/>
<evidence type="ECO:0008006" key="5">
    <source>
        <dbReference type="Google" id="ProtNLM"/>
    </source>
</evidence>
<sequence>MSKEIQDLLDALNDDGVSGDANDTNNTNDDNGNANANTSDTNNSKIEEEFKILFQKQEEKIRSLEQALSEFKKPNETEEENQRKEYLKQLGLDNIDEKLKKLEELESKAKQKEEEESLRNKYMQVEAQLRKDYPQADLKAMSELANKLSGLANGDLQSWNTLLRIFYSKTNEKKADDMPPNQSKNDYSDSDFAQKVKQGKEVSNIDLGKEILSLM</sequence>
<dbReference type="Proteomes" id="UP000509246">
    <property type="component" value="Chromosome"/>
</dbReference>
<evidence type="ECO:0000313" key="4">
    <source>
        <dbReference type="Proteomes" id="UP000509246"/>
    </source>
</evidence>
<dbReference type="EMBL" id="CP053825">
    <property type="protein sequence ID" value="QKF79555.1"/>
    <property type="molecule type" value="Genomic_DNA"/>
</dbReference>
<proteinExistence type="predicted"/>
<feature type="region of interest" description="Disordered" evidence="2">
    <location>
        <begin position="1"/>
        <end position="45"/>
    </location>
</feature>
<dbReference type="AlphaFoldDB" id="A0A7L5HK05"/>
<feature type="compositionally biased region" description="Low complexity" evidence="2">
    <location>
        <begin position="18"/>
        <end position="44"/>
    </location>
</feature>